<reference evidence="2" key="1">
    <citation type="submission" date="2013-12" db="EMBL/GenBank/DDBJ databases">
        <title>The Genome Sequence of Aphanomyces astaci APO3.</title>
        <authorList>
            <consortium name="The Broad Institute Genomics Platform"/>
            <person name="Russ C."/>
            <person name="Tyler B."/>
            <person name="van West P."/>
            <person name="Dieguez-Uribeondo J."/>
            <person name="Young S.K."/>
            <person name="Zeng Q."/>
            <person name="Gargeya S."/>
            <person name="Fitzgerald M."/>
            <person name="Abouelleil A."/>
            <person name="Alvarado L."/>
            <person name="Chapman S.B."/>
            <person name="Gainer-Dewar J."/>
            <person name="Goldberg J."/>
            <person name="Griggs A."/>
            <person name="Gujja S."/>
            <person name="Hansen M."/>
            <person name="Howarth C."/>
            <person name="Imamovic A."/>
            <person name="Ireland A."/>
            <person name="Larimer J."/>
            <person name="McCowan C."/>
            <person name="Murphy C."/>
            <person name="Pearson M."/>
            <person name="Poon T.W."/>
            <person name="Priest M."/>
            <person name="Roberts A."/>
            <person name="Saif S."/>
            <person name="Shea T."/>
            <person name="Sykes S."/>
            <person name="Wortman J."/>
            <person name="Nusbaum C."/>
            <person name="Birren B."/>
        </authorList>
    </citation>
    <scope>NUCLEOTIDE SEQUENCE [LARGE SCALE GENOMIC DNA]</scope>
    <source>
        <strain evidence="2">APO3</strain>
    </source>
</reference>
<dbReference type="AlphaFoldDB" id="W4FNN7"/>
<evidence type="ECO:0000313" key="2">
    <source>
        <dbReference type="EMBL" id="ETV69060.1"/>
    </source>
</evidence>
<keyword evidence="1" id="KW-0472">Membrane</keyword>
<accession>W4FNN7</accession>
<dbReference type="VEuPathDB" id="FungiDB:H257_15200"/>
<name>W4FNN7_APHAT</name>
<protein>
    <submittedName>
        <fullName evidence="2">Uncharacterized protein</fullName>
    </submittedName>
</protein>
<sequence length="107" mass="11554">MAVVWVHHRRGVGQVFLLDALTVLLNSVLVPDIIGLHLSSLLFPIASVPRLLLSGNALLVQLAVFLSLGDRLGFITVVPLPSTLGSLGGVSRIMVVFHRFLGGKRMY</sequence>
<dbReference type="RefSeq" id="XP_009841519.1">
    <property type="nucleotide sequence ID" value="XM_009843217.1"/>
</dbReference>
<keyword evidence="1" id="KW-0812">Transmembrane</keyword>
<gene>
    <name evidence="2" type="ORF">H257_15200</name>
</gene>
<feature type="transmembrane region" description="Helical" evidence="1">
    <location>
        <begin position="20"/>
        <end position="39"/>
    </location>
</feature>
<proteinExistence type="predicted"/>
<feature type="transmembrane region" description="Helical" evidence="1">
    <location>
        <begin position="74"/>
        <end position="97"/>
    </location>
</feature>
<organism evidence="2">
    <name type="scientific">Aphanomyces astaci</name>
    <name type="common">Crayfish plague agent</name>
    <dbReference type="NCBI Taxonomy" id="112090"/>
    <lineage>
        <taxon>Eukaryota</taxon>
        <taxon>Sar</taxon>
        <taxon>Stramenopiles</taxon>
        <taxon>Oomycota</taxon>
        <taxon>Saprolegniomycetes</taxon>
        <taxon>Saprolegniales</taxon>
        <taxon>Verrucalvaceae</taxon>
        <taxon>Aphanomyces</taxon>
    </lineage>
</organism>
<dbReference type="GeneID" id="20817196"/>
<evidence type="ECO:0000256" key="1">
    <source>
        <dbReference type="SAM" id="Phobius"/>
    </source>
</evidence>
<dbReference type="EMBL" id="KI913180">
    <property type="protein sequence ID" value="ETV69060.1"/>
    <property type="molecule type" value="Genomic_DNA"/>
</dbReference>
<keyword evidence="1" id="KW-1133">Transmembrane helix</keyword>